<keyword evidence="7" id="KW-0547">Nucleotide-binding</keyword>
<dbReference type="CDD" id="cd00731">
    <property type="entry name" value="CheA_reg"/>
    <property type="match status" value="1"/>
</dbReference>
<keyword evidence="8" id="KW-0418">Kinase</keyword>
<dbReference type="Pfam" id="PF01627">
    <property type="entry name" value="Hpt"/>
    <property type="match status" value="1"/>
</dbReference>
<feature type="domain" description="Histidine kinase" evidence="14">
    <location>
        <begin position="333"/>
        <end position="584"/>
    </location>
</feature>
<comment type="catalytic activity">
    <reaction evidence="1">
        <text>ATP + protein L-histidine = ADP + protein N-phospho-L-histidine.</text>
        <dbReference type="EC" id="2.7.13.3"/>
    </reaction>
</comment>
<dbReference type="SUPFAM" id="SSF50341">
    <property type="entry name" value="CheW-like"/>
    <property type="match status" value="1"/>
</dbReference>
<accession>A0A4D8PM66</accession>
<dbReference type="InterPro" id="IPR036641">
    <property type="entry name" value="HPT_dom_sf"/>
</dbReference>
<feature type="region of interest" description="Disordered" evidence="13">
    <location>
        <begin position="308"/>
        <end position="333"/>
    </location>
</feature>
<dbReference type="AlphaFoldDB" id="A0A4D8PM66"/>
<evidence type="ECO:0000256" key="6">
    <source>
        <dbReference type="ARBA" id="ARBA00022679"/>
    </source>
</evidence>
<evidence type="ECO:0000256" key="4">
    <source>
        <dbReference type="ARBA" id="ARBA00022500"/>
    </source>
</evidence>
<feature type="modified residue" description="Phosphohistidine" evidence="12">
    <location>
        <position position="47"/>
    </location>
</feature>
<evidence type="ECO:0000256" key="7">
    <source>
        <dbReference type="ARBA" id="ARBA00022741"/>
    </source>
</evidence>
<organism evidence="17 18">
    <name type="scientific">Azospirillum argentinense</name>
    <dbReference type="NCBI Taxonomy" id="2970906"/>
    <lineage>
        <taxon>Bacteria</taxon>
        <taxon>Pseudomonadati</taxon>
        <taxon>Pseudomonadota</taxon>
        <taxon>Alphaproteobacteria</taxon>
        <taxon>Rhodospirillales</taxon>
        <taxon>Azospirillaceae</taxon>
        <taxon>Azospirillum</taxon>
    </lineage>
</organism>
<dbReference type="RefSeq" id="WP_137115542.1">
    <property type="nucleotide sequence ID" value="NZ_CP032321.1"/>
</dbReference>
<dbReference type="SUPFAM" id="SSF55874">
    <property type="entry name" value="ATPase domain of HSP90 chaperone/DNA topoisomerase II/histidine kinase"/>
    <property type="match status" value="1"/>
</dbReference>
<dbReference type="FunFam" id="3.30.565.10:FF:000016">
    <property type="entry name" value="Chemotaxis protein CheA, putative"/>
    <property type="match status" value="1"/>
</dbReference>
<dbReference type="InterPro" id="IPR036097">
    <property type="entry name" value="HisK_dim/P_sf"/>
</dbReference>
<evidence type="ECO:0000256" key="2">
    <source>
        <dbReference type="ARBA" id="ARBA00012438"/>
    </source>
</evidence>
<feature type="compositionally biased region" description="Low complexity" evidence="13">
    <location>
        <begin position="734"/>
        <end position="746"/>
    </location>
</feature>
<name>A0A4D8PM66_9PROT</name>
<sequence length="746" mass="79598">MEDLSRFKQTYFDESAELLEVAESGLLRLTPGEVDSDEVNAIFRAVHSIKGGGGAFGFTELVAFAHEFETVMDGVRNNTVPVTTELVDTLIRANDLLGQMLAYAREGDPAPAGTTDGTVAALRHHLSGGTPQVQAPAAALAAPAAPAPAPVYADDEDDEAGLFGDAMAAIAAARAAEDPVPPGKLRWTIVFRPRSDLLMSGNEPAFMLRALRRLGDATVECHTDALPNLQDLEAELLHLSWTVTLIADADVDLDKINDVFEFVADDCDIRITAEAPPPTAPEAPPPVTDPVPVVAAAPSAVAVAIPEAPKVESPKAEAARPRPNGGGAEHAGLTSHTIRVDLDKIDRLVNMVGEMVITQAMIAEHVRELPPGEFQELLEGLEQLAQHTRELRESVMSIRAQPVSSVFSRMPRLVRECAATTGKEVQLVTSGETTEVDKTVVENLVDPLTHMIRNSIDHGLEGPEERERVGKPRAGTVHLSAQHRSGRIVIEITDDGRGINRPKVLSKAIEKGLVQPGATLSDEEIDNLIFLPGFSTADQVSNLSGRGVGMDVVRRNITSLGGRIGVYSTPGEGSRFVLSLPLTLAVLDGMVISVGEERFVLPLTNIVESLRPKAADLHGLVGKCDVMMARGEYVRLVYLHQLFGIPGAVADPTRALVVLVETEDGSRLGLVVDEVLGQQQVVIKSLEANFRRLDGVAAATILGDGRVALILDVAGLREMSRHMDSRAPRPPSSPVAALPAPALEPV</sequence>
<dbReference type="Pfam" id="PF02518">
    <property type="entry name" value="HATPase_c"/>
    <property type="match status" value="1"/>
</dbReference>
<keyword evidence="9" id="KW-0067">ATP-binding</keyword>
<dbReference type="FunFam" id="2.30.30.40:FF:000048">
    <property type="entry name" value="Chemotaxis protein CheA, putative"/>
    <property type="match status" value="1"/>
</dbReference>
<evidence type="ECO:0000256" key="10">
    <source>
        <dbReference type="ARBA" id="ARBA00023012"/>
    </source>
</evidence>
<evidence type="ECO:0000256" key="11">
    <source>
        <dbReference type="ARBA" id="ARBA00035100"/>
    </source>
</evidence>
<dbReference type="PANTHER" id="PTHR43395">
    <property type="entry name" value="SENSOR HISTIDINE KINASE CHEA"/>
    <property type="match status" value="1"/>
</dbReference>
<dbReference type="Gene3D" id="3.30.565.10">
    <property type="entry name" value="Histidine kinase-like ATPase, C-terminal domain"/>
    <property type="match status" value="1"/>
</dbReference>
<dbReference type="EC" id="2.7.13.3" evidence="2"/>
<dbReference type="SMART" id="SM00260">
    <property type="entry name" value="CheW"/>
    <property type="match status" value="1"/>
</dbReference>
<evidence type="ECO:0000256" key="13">
    <source>
        <dbReference type="SAM" id="MobiDB-lite"/>
    </source>
</evidence>
<dbReference type="InterPro" id="IPR002545">
    <property type="entry name" value="CheW-lke_dom"/>
</dbReference>
<evidence type="ECO:0000313" key="17">
    <source>
        <dbReference type="EMBL" id="QCN95799.1"/>
    </source>
</evidence>
<dbReference type="GO" id="GO:0005737">
    <property type="term" value="C:cytoplasm"/>
    <property type="evidence" value="ECO:0007669"/>
    <property type="project" value="InterPro"/>
</dbReference>
<gene>
    <name evidence="17" type="ORF">D3093_11320</name>
</gene>
<dbReference type="InterPro" id="IPR051315">
    <property type="entry name" value="Bact_Chemotaxis_CheA"/>
</dbReference>
<evidence type="ECO:0000313" key="18">
    <source>
        <dbReference type="Proteomes" id="UP000298595"/>
    </source>
</evidence>
<dbReference type="Gene3D" id="1.10.287.560">
    <property type="entry name" value="Histidine kinase CheA-like, homodimeric domain"/>
    <property type="match status" value="1"/>
</dbReference>
<comment type="function">
    <text evidence="11">Involved in the transmission of sensory signals from the chemoreceptors to the flagellar motors. CheA is autophosphorylated; it can transfer its phosphate group to either CheB or CheY.</text>
</comment>
<keyword evidence="6" id="KW-0808">Transferase</keyword>
<dbReference type="CDD" id="cd00088">
    <property type="entry name" value="HPT"/>
    <property type="match status" value="1"/>
</dbReference>
<feature type="compositionally biased region" description="Basic and acidic residues" evidence="13">
    <location>
        <begin position="309"/>
        <end position="320"/>
    </location>
</feature>
<evidence type="ECO:0000256" key="3">
    <source>
        <dbReference type="ARBA" id="ARBA00021495"/>
    </source>
</evidence>
<protein>
    <recommendedName>
        <fullName evidence="3">Chemotaxis protein CheA</fullName>
        <ecNumber evidence="2">2.7.13.3</ecNumber>
    </recommendedName>
</protein>
<dbReference type="CDD" id="cd16916">
    <property type="entry name" value="HATPase_CheA-like"/>
    <property type="match status" value="1"/>
</dbReference>
<dbReference type="PROSITE" id="PS50851">
    <property type="entry name" value="CHEW"/>
    <property type="match status" value="1"/>
</dbReference>
<dbReference type="GO" id="GO:0006935">
    <property type="term" value="P:chemotaxis"/>
    <property type="evidence" value="ECO:0007669"/>
    <property type="project" value="UniProtKB-KW"/>
</dbReference>
<dbReference type="PANTHER" id="PTHR43395:SF10">
    <property type="entry name" value="CHEMOTAXIS PROTEIN CHEA"/>
    <property type="match status" value="1"/>
</dbReference>
<dbReference type="SUPFAM" id="SSF47226">
    <property type="entry name" value="Histidine-containing phosphotransfer domain, HPT domain"/>
    <property type="match status" value="1"/>
</dbReference>
<dbReference type="KEGG" id="aare:D3093_11320"/>
<feature type="domain" description="HPt" evidence="16">
    <location>
        <begin position="1"/>
        <end position="104"/>
    </location>
</feature>
<dbReference type="SMART" id="SM00073">
    <property type="entry name" value="HPT"/>
    <property type="match status" value="1"/>
</dbReference>
<dbReference type="GO" id="GO:0000155">
    <property type="term" value="F:phosphorelay sensor kinase activity"/>
    <property type="evidence" value="ECO:0007669"/>
    <property type="project" value="InterPro"/>
</dbReference>
<dbReference type="Gene3D" id="2.30.30.40">
    <property type="entry name" value="SH3 Domains"/>
    <property type="match status" value="1"/>
</dbReference>
<dbReference type="SMART" id="SM01231">
    <property type="entry name" value="H-kinase_dim"/>
    <property type="match status" value="1"/>
</dbReference>
<dbReference type="InterPro" id="IPR008207">
    <property type="entry name" value="Sig_transdc_His_kin_Hpt_dom"/>
</dbReference>
<dbReference type="PROSITE" id="PS50894">
    <property type="entry name" value="HPT"/>
    <property type="match status" value="1"/>
</dbReference>
<dbReference type="Pfam" id="PF01584">
    <property type="entry name" value="CheW"/>
    <property type="match status" value="1"/>
</dbReference>
<feature type="domain" description="CheW-like" evidence="15">
    <location>
        <begin position="586"/>
        <end position="722"/>
    </location>
</feature>
<dbReference type="InterPro" id="IPR036890">
    <property type="entry name" value="HATPase_C_sf"/>
</dbReference>
<dbReference type="SMART" id="SM00387">
    <property type="entry name" value="HATPase_c"/>
    <property type="match status" value="1"/>
</dbReference>
<keyword evidence="4" id="KW-0145">Chemotaxis</keyword>
<reference evidence="17 18" key="1">
    <citation type="submission" date="2018-09" db="EMBL/GenBank/DDBJ databases">
        <title>Whole genome based analysis of evolution and adaptive divergence in Indian and Brazilian strains of Azospirillum brasilense.</title>
        <authorList>
            <person name="Singh C."/>
            <person name="Tripathi A.K."/>
        </authorList>
    </citation>
    <scope>NUCLEOTIDE SEQUENCE [LARGE SCALE GENOMIC DNA]</scope>
    <source>
        <strain evidence="17 18">MTCC4035</strain>
    </source>
</reference>
<evidence type="ECO:0000256" key="5">
    <source>
        <dbReference type="ARBA" id="ARBA00022553"/>
    </source>
</evidence>
<dbReference type="Proteomes" id="UP000298595">
    <property type="component" value="Chromosome"/>
</dbReference>
<dbReference type="PRINTS" id="PR00344">
    <property type="entry name" value="BCTRLSENSOR"/>
</dbReference>
<dbReference type="SUPFAM" id="SSF47384">
    <property type="entry name" value="Homodimeric domain of signal transducing histidine kinase"/>
    <property type="match status" value="1"/>
</dbReference>
<evidence type="ECO:0000259" key="16">
    <source>
        <dbReference type="PROSITE" id="PS50894"/>
    </source>
</evidence>
<keyword evidence="5 12" id="KW-0597">Phosphoprotein</keyword>
<evidence type="ECO:0000256" key="12">
    <source>
        <dbReference type="PROSITE-ProRule" id="PRU00110"/>
    </source>
</evidence>
<dbReference type="GO" id="GO:0005524">
    <property type="term" value="F:ATP binding"/>
    <property type="evidence" value="ECO:0007669"/>
    <property type="project" value="UniProtKB-KW"/>
</dbReference>
<proteinExistence type="predicted"/>
<dbReference type="PROSITE" id="PS50109">
    <property type="entry name" value="HIS_KIN"/>
    <property type="match status" value="1"/>
</dbReference>
<dbReference type="InterPro" id="IPR036061">
    <property type="entry name" value="CheW-like_dom_sf"/>
</dbReference>
<feature type="region of interest" description="Disordered" evidence="13">
    <location>
        <begin position="722"/>
        <end position="746"/>
    </location>
</feature>
<dbReference type="InterPro" id="IPR004105">
    <property type="entry name" value="CheA-like_dim"/>
</dbReference>
<evidence type="ECO:0000259" key="14">
    <source>
        <dbReference type="PROSITE" id="PS50109"/>
    </source>
</evidence>
<dbReference type="EMBL" id="CP032321">
    <property type="protein sequence ID" value="QCN95799.1"/>
    <property type="molecule type" value="Genomic_DNA"/>
</dbReference>
<dbReference type="Gene3D" id="1.20.120.160">
    <property type="entry name" value="HPT domain"/>
    <property type="match status" value="1"/>
</dbReference>
<dbReference type="Pfam" id="PF02895">
    <property type="entry name" value="H-kinase_dim"/>
    <property type="match status" value="1"/>
</dbReference>
<dbReference type="InterPro" id="IPR004358">
    <property type="entry name" value="Sig_transdc_His_kin-like_C"/>
</dbReference>
<keyword evidence="10" id="KW-0902">Two-component regulatory system</keyword>
<dbReference type="InterPro" id="IPR037006">
    <property type="entry name" value="CheA-like_homodim_sf"/>
</dbReference>
<evidence type="ECO:0000256" key="1">
    <source>
        <dbReference type="ARBA" id="ARBA00000085"/>
    </source>
</evidence>
<dbReference type="InterPro" id="IPR003594">
    <property type="entry name" value="HATPase_dom"/>
</dbReference>
<dbReference type="InterPro" id="IPR005467">
    <property type="entry name" value="His_kinase_dom"/>
</dbReference>
<evidence type="ECO:0000259" key="15">
    <source>
        <dbReference type="PROSITE" id="PS50851"/>
    </source>
</evidence>
<evidence type="ECO:0000256" key="8">
    <source>
        <dbReference type="ARBA" id="ARBA00022777"/>
    </source>
</evidence>
<evidence type="ECO:0000256" key="9">
    <source>
        <dbReference type="ARBA" id="ARBA00022840"/>
    </source>
</evidence>